<name>W6UQD1_ECHGR</name>
<dbReference type="STRING" id="6210.W6UQD1"/>
<dbReference type="AlphaFoldDB" id="W6UQD1"/>
<gene>
    <name evidence="1" type="ORF">EGR_09544</name>
</gene>
<dbReference type="CTD" id="36345259"/>
<dbReference type="Proteomes" id="UP000019149">
    <property type="component" value="Unassembled WGS sequence"/>
</dbReference>
<organism evidence="1 2">
    <name type="scientific">Echinococcus granulosus</name>
    <name type="common">Hydatid tapeworm</name>
    <dbReference type="NCBI Taxonomy" id="6210"/>
    <lineage>
        <taxon>Eukaryota</taxon>
        <taxon>Metazoa</taxon>
        <taxon>Spiralia</taxon>
        <taxon>Lophotrochozoa</taxon>
        <taxon>Platyhelminthes</taxon>
        <taxon>Cestoda</taxon>
        <taxon>Eucestoda</taxon>
        <taxon>Cyclophyllidea</taxon>
        <taxon>Taeniidae</taxon>
        <taxon>Echinococcus</taxon>
        <taxon>Echinococcus granulosus group</taxon>
    </lineage>
</organism>
<evidence type="ECO:0000313" key="2">
    <source>
        <dbReference type="Proteomes" id="UP000019149"/>
    </source>
</evidence>
<dbReference type="RefSeq" id="XP_024346800.1">
    <property type="nucleotide sequence ID" value="XM_024498793.1"/>
</dbReference>
<reference evidence="1 2" key="1">
    <citation type="journal article" date="2013" name="Nat. Genet.">
        <title>The genome of the hydatid tapeworm Echinococcus granulosus.</title>
        <authorList>
            <person name="Zheng H."/>
            <person name="Zhang W."/>
            <person name="Zhang L."/>
            <person name="Zhang Z."/>
            <person name="Li J."/>
            <person name="Lu G."/>
            <person name="Zhu Y."/>
            <person name="Wang Y."/>
            <person name="Huang Y."/>
            <person name="Liu J."/>
            <person name="Kang H."/>
            <person name="Chen J."/>
            <person name="Wang L."/>
            <person name="Chen A."/>
            <person name="Yu S."/>
            <person name="Gao Z."/>
            <person name="Jin L."/>
            <person name="Gu W."/>
            <person name="Wang Z."/>
            <person name="Zhao L."/>
            <person name="Shi B."/>
            <person name="Wen H."/>
            <person name="Lin R."/>
            <person name="Jones M.K."/>
            <person name="Brejova B."/>
            <person name="Vinar T."/>
            <person name="Zhao G."/>
            <person name="McManus D.P."/>
            <person name="Chen Z."/>
            <person name="Zhou Y."/>
            <person name="Wang S."/>
        </authorList>
    </citation>
    <scope>NUCLEOTIDE SEQUENCE [LARGE SCALE GENOMIC DNA]</scope>
</reference>
<dbReference type="GeneID" id="36345259"/>
<protein>
    <submittedName>
        <fullName evidence="1">Uncharacterized protein</fullName>
    </submittedName>
</protein>
<comment type="caution">
    <text evidence="1">The sequence shown here is derived from an EMBL/GenBank/DDBJ whole genome shotgun (WGS) entry which is preliminary data.</text>
</comment>
<keyword evidence="2" id="KW-1185">Reference proteome</keyword>
<dbReference type="OrthoDB" id="2248014at2759"/>
<proteinExistence type="predicted"/>
<sequence length="179" mass="20463">MSLQDVHELYASSLDQMEGSEPERRFCEVLRICSQSAVFFPFRLSLPMVLRLLPLLSPPPPLLENSTLTSFILSSFHRFMSCTVLFPKKSRRLHTKKGSSKERAAYRFSMETLLSDEFCRAERLIGIHCPQCRMAMTETATICVFAQQFVKKAPTSLELEELADGVQARLLYFLAFEAK</sequence>
<evidence type="ECO:0000313" key="1">
    <source>
        <dbReference type="EMBL" id="EUB55604.1"/>
    </source>
</evidence>
<dbReference type="KEGG" id="egl:EGR_09544"/>
<accession>W6UQD1</accession>
<dbReference type="EMBL" id="APAU02000152">
    <property type="protein sequence ID" value="EUB55604.1"/>
    <property type="molecule type" value="Genomic_DNA"/>
</dbReference>